<comment type="caution">
    <text evidence="2">The sequence shown here is derived from an EMBL/GenBank/DDBJ whole genome shotgun (WGS) entry which is preliminary data.</text>
</comment>
<feature type="transmembrane region" description="Helical" evidence="1">
    <location>
        <begin position="128"/>
        <end position="152"/>
    </location>
</feature>
<gene>
    <name evidence="2" type="ORF">DPV98_07920</name>
</gene>
<name>A0A369Z9H1_HAEPH</name>
<keyword evidence="1" id="KW-1133">Transmembrane helix</keyword>
<feature type="transmembrane region" description="Helical" evidence="1">
    <location>
        <begin position="73"/>
        <end position="91"/>
    </location>
</feature>
<dbReference type="AlphaFoldDB" id="A0A369Z9H1"/>
<keyword evidence="1" id="KW-0472">Membrane</keyword>
<reference evidence="2 3" key="1">
    <citation type="submission" date="2018-05" db="EMBL/GenBank/DDBJ databases">
        <title>Draft Genome Sequences for a Diverse set of 7 Haemophilus Species.</title>
        <authorList>
            <person name="Nichols M."/>
            <person name="Topaz N."/>
            <person name="Wang X."/>
            <person name="Wang X."/>
            <person name="Boxrud D."/>
        </authorList>
    </citation>
    <scope>NUCLEOTIDE SEQUENCE [LARGE SCALE GENOMIC DNA]</scope>
    <source>
        <strain evidence="2 3">C2010039593</strain>
    </source>
</reference>
<organism evidence="2 3">
    <name type="scientific">Haemophilus parahaemolyticus</name>
    <dbReference type="NCBI Taxonomy" id="735"/>
    <lineage>
        <taxon>Bacteria</taxon>
        <taxon>Pseudomonadati</taxon>
        <taxon>Pseudomonadota</taxon>
        <taxon>Gammaproteobacteria</taxon>
        <taxon>Pasteurellales</taxon>
        <taxon>Pasteurellaceae</taxon>
        <taxon>Haemophilus</taxon>
    </lineage>
</organism>
<dbReference type="Proteomes" id="UP000253999">
    <property type="component" value="Unassembled WGS sequence"/>
</dbReference>
<feature type="transmembrane region" description="Helical" evidence="1">
    <location>
        <begin position="97"/>
        <end position="116"/>
    </location>
</feature>
<proteinExistence type="predicted"/>
<feature type="transmembrane region" description="Helical" evidence="1">
    <location>
        <begin position="40"/>
        <end position="61"/>
    </location>
</feature>
<evidence type="ECO:0000313" key="3">
    <source>
        <dbReference type="Proteomes" id="UP000253999"/>
    </source>
</evidence>
<evidence type="ECO:0000313" key="2">
    <source>
        <dbReference type="EMBL" id="RDF01850.1"/>
    </source>
</evidence>
<dbReference type="EMBL" id="QEQD01000008">
    <property type="protein sequence ID" value="RDF01850.1"/>
    <property type="molecule type" value="Genomic_DNA"/>
</dbReference>
<evidence type="ECO:0000256" key="1">
    <source>
        <dbReference type="SAM" id="Phobius"/>
    </source>
</evidence>
<accession>A0A369Z9H1</accession>
<keyword evidence="1" id="KW-0812">Transmembrane</keyword>
<sequence length="153" mass="17791">MVGFHKIFEFLFSNLLTELNENGYYQASCFEEEIIMKESIYIIVMVIAFVIFIKLLDLAIFRKITKDKDKREVYQIICCLFIIFALYFFNLDIQLRLGSPIPILSLCVAVLFSFLIEKKMKIKYSSKVARLFAAAATIAIYFSCIYLAKIILC</sequence>
<protein>
    <submittedName>
        <fullName evidence="2">Uncharacterized protein</fullName>
    </submittedName>
</protein>